<gene>
    <name evidence="11" type="ORF">AB5S05_02345</name>
</gene>
<evidence type="ECO:0000256" key="5">
    <source>
        <dbReference type="ARBA" id="ARBA00023136"/>
    </source>
</evidence>
<evidence type="ECO:0000313" key="11">
    <source>
        <dbReference type="EMBL" id="MEX6500891.1"/>
    </source>
</evidence>
<evidence type="ECO:0000256" key="7">
    <source>
        <dbReference type="SAM" id="Phobius"/>
    </source>
</evidence>
<comment type="catalytic activity">
    <reaction evidence="6">
        <text>2 GTP = 3',3'-c-di-GMP + 2 diphosphate</text>
        <dbReference type="Rhea" id="RHEA:24898"/>
        <dbReference type="ChEBI" id="CHEBI:33019"/>
        <dbReference type="ChEBI" id="CHEBI:37565"/>
        <dbReference type="ChEBI" id="CHEBI:58805"/>
        <dbReference type="EC" id="2.7.7.65"/>
    </reaction>
</comment>
<evidence type="ECO:0000256" key="1">
    <source>
        <dbReference type="ARBA" id="ARBA00004370"/>
    </source>
</evidence>
<sequence>MPPPRPQYSWPARLALAALLLALCLASLLIWRQMLIAQQERIAERVGYQARSLARQLETSLNDQVEDLHRMGLLWNHRGRIPRDEWTIDSQSSLNHFKGYQSIQWLGADLRMRWVLPLEGNEAAQHFRLTPAHPNFDLAMQAKGAGEPRFSNSFGLVQGGRGFILYTPLYIRNEQGERVFDGFLQGVFRVGKLMDELLANLDSEQFSADLLEAGHPIYSHPRTDTLVALQQEVPLRLLNNQSFALRLTPSERLLEQLSTPLPQVVLGASLTISLLLVAAMALALENARRAGALQASNQNLNLQINQRQQIEQVLRESRERLQLVLDLTDSSRDGLFVIDPYSREVLHMNQATYSSLGYSAEAFSELLKEDPEQLLPGYHQWLEEVRQAQQARLSTIFQRQMRRRDGSYQPAEISAQLVQQHGHEYLIGVSRDNNERLRLEAQLQRLSQQDGLTGLFNRRYFDNQLSSEWRRLRRQGAPLALLMLDIDYFKAYNDKLGHLAGDDALRQVGDVLKSCQQREGDTACRYGGEEFAIILPDTDLEGAMHVADEVQRQIDELNIEHPASPLGRLSLSIGVAVAQPGSGEQPESLVAHSDQALYRAKHAGRNRTCVWQHEPS</sequence>
<keyword evidence="12" id="KW-1185">Reference proteome</keyword>
<dbReference type="InterPro" id="IPR043128">
    <property type="entry name" value="Rev_trsase/Diguanyl_cyclase"/>
</dbReference>
<feature type="transmembrane region" description="Helical" evidence="7">
    <location>
        <begin position="264"/>
        <end position="284"/>
    </location>
</feature>
<name>A0ABV3YNL2_9PSED</name>
<dbReference type="NCBIfam" id="TIGR00229">
    <property type="entry name" value="sensory_box"/>
    <property type="match status" value="1"/>
</dbReference>
<accession>A0ABV3YNL2</accession>
<evidence type="ECO:0000256" key="2">
    <source>
        <dbReference type="ARBA" id="ARBA00012528"/>
    </source>
</evidence>
<evidence type="ECO:0000313" key="12">
    <source>
        <dbReference type="Proteomes" id="UP001560296"/>
    </source>
</evidence>
<dbReference type="InterPro" id="IPR006189">
    <property type="entry name" value="CHASE_dom"/>
</dbReference>
<evidence type="ECO:0000259" key="8">
    <source>
        <dbReference type="PROSITE" id="PS50112"/>
    </source>
</evidence>
<feature type="domain" description="GGDEF" evidence="10">
    <location>
        <begin position="477"/>
        <end position="613"/>
    </location>
</feature>
<reference evidence="11 12" key="1">
    <citation type="submission" date="2024-07" db="EMBL/GenBank/DDBJ databases">
        <authorList>
            <person name="Li M."/>
        </authorList>
    </citation>
    <scope>NUCLEOTIDE SEQUENCE [LARGE SCALE GENOMIC DNA]</scope>
    <source>
        <strain evidence="11 12">25A3E</strain>
    </source>
</reference>
<dbReference type="InterPro" id="IPR042240">
    <property type="entry name" value="CHASE_sf"/>
</dbReference>
<dbReference type="InterPro" id="IPR050469">
    <property type="entry name" value="Diguanylate_Cyclase"/>
</dbReference>
<feature type="domain" description="PAS" evidence="8">
    <location>
        <begin position="317"/>
        <end position="361"/>
    </location>
</feature>
<protein>
    <recommendedName>
        <fullName evidence="2">diguanylate cyclase</fullName>
        <ecNumber evidence="2">2.7.7.65</ecNumber>
    </recommendedName>
</protein>
<evidence type="ECO:0000256" key="3">
    <source>
        <dbReference type="ARBA" id="ARBA00022692"/>
    </source>
</evidence>
<dbReference type="Pfam" id="PF00990">
    <property type="entry name" value="GGDEF"/>
    <property type="match status" value="1"/>
</dbReference>
<dbReference type="InterPro" id="IPR000160">
    <property type="entry name" value="GGDEF_dom"/>
</dbReference>
<dbReference type="Pfam" id="PF03924">
    <property type="entry name" value="CHASE"/>
    <property type="match status" value="1"/>
</dbReference>
<dbReference type="NCBIfam" id="TIGR00254">
    <property type="entry name" value="GGDEF"/>
    <property type="match status" value="1"/>
</dbReference>
<dbReference type="EMBL" id="JBFTEG010000001">
    <property type="protein sequence ID" value="MEX6500891.1"/>
    <property type="molecule type" value="Genomic_DNA"/>
</dbReference>
<dbReference type="InterPro" id="IPR029787">
    <property type="entry name" value="Nucleotide_cyclase"/>
</dbReference>
<keyword evidence="5 7" id="KW-0472">Membrane</keyword>
<dbReference type="PROSITE" id="PS50112">
    <property type="entry name" value="PAS"/>
    <property type="match status" value="1"/>
</dbReference>
<dbReference type="SMART" id="SM00267">
    <property type="entry name" value="GGDEF"/>
    <property type="match status" value="1"/>
</dbReference>
<evidence type="ECO:0000256" key="6">
    <source>
        <dbReference type="ARBA" id="ARBA00034247"/>
    </source>
</evidence>
<dbReference type="SUPFAM" id="SSF55785">
    <property type="entry name" value="PYP-like sensor domain (PAS domain)"/>
    <property type="match status" value="1"/>
</dbReference>
<dbReference type="PROSITE" id="PS50887">
    <property type="entry name" value="GGDEF"/>
    <property type="match status" value="1"/>
</dbReference>
<evidence type="ECO:0000259" key="10">
    <source>
        <dbReference type="PROSITE" id="PS50887"/>
    </source>
</evidence>
<keyword evidence="3 7" id="KW-0812">Transmembrane</keyword>
<dbReference type="Proteomes" id="UP001560296">
    <property type="component" value="Unassembled WGS sequence"/>
</dbReference>
<dbReference type="InterPro" id="IPR000014">
    <property type="entry name" value="PAS"/>
</dbReference>
<evidence type="ECO:0000259" key="9">
    <source>
        <dbReference type="PROSITE" id="PS50839"/>
    </source>
</evidence>
<dbReference type="GO" id="GO:0052621">
    <property type="term" value="F:diguanylate cyclase activity"/>
    <property type="evidence" value="ECO:0007669"/>
    <property type="project" value="UniProtKB-EC"/>
</dbReference>
<dbReference type="SMART" id="SM01079">
    <property type="entry name" value="CHASE"/>
    <property type="match status" value="1"/>
</dbReference>
<comment type="caution">
    <text evidence="11">The sequence shown here is derived from an EMBL/GenBank/DDBJ whole genome shotgun (WGS) entry which is preliminary data.</text>
</comment>
<keyword evidence="11" id="KW-0548">Nucleotidyltransferase</keyword>
<dbReference type="Gene3D" id="3.30.450.20">
    <property type="entry name" value="PAS domain"/>
    <property type="match status" value="1"/>
</dbReference>
<dbReference type="InterPro" id="IPR035965">
    <property type="entry name" value="PAS-like_dom_sf"/>
</dbReference>
<keyword evidence="11" id="KW-0808">Transferase</keyword>
<dbReference type="Gene3D" id="3.30.450.350">
    <property type="entry name" value="CHASE domain"/>
    <property type="match status" value="1"/>
</dbReference>
<comment type="subcellular location">
    <subcellularLocation>
        <location evidence="1">Membrane</location>
    </subcellularLocation>
</comment>
<feature type="domain" description="CHASE" evidence="9">
    <location>
        <begin position="112"/>
        <end position="201"/>
    </location>
</feature>
<dbReference type="PANTHER" id="PTHR45138">
    <property type="entry name" value="REGULATORY COMPONENTS OF SENSORY TRANSDUCTION SYSTEM"/>
    <property type="match status" value="1"/>
</dbReference>
<dbReference type="SUPFAM" id="SSF55073">
    <property type="entry name" value="Nucleotide cyclase"/>
    <property type="match status" value="1"/>
</dbReference>
<dbReference type="CDD" id="cd01949">
    <property type="entry name" value="GGDEF"/>
    <property type="match status" value="1"/>
</dbReference>
<dbReference type="Gene3D" id="3.30.70.270">
    <property type="match status" value="1"/>
</dbReference>
<proteinExistence type="predicted"/>
<keyword evidence="4 7" id="KW-1133">Transmembrane helix</keyword>
<dbReference type="RefSeq" id="WP_369285808.1">
    <property type="nucleotide sequence ID" value="NZ_JBFTEG010000001.1"/>
</dbReference>
<dbReference type="PROSITE" id="PS50839">
    <property type="entry name" value="CHASE"/>
    <property type="match status" value="1"/>
</dbReference>
<dbReference type="PANTHER" id="PTHR45138:SF9">
    <property type="entry name" value="DIGUANYLATE CYCLASE DGCM-RELATED"/>
    <property type="match status" value="1"/>
</dbReference>
<dbReference type="EC" id="2.7.7.65" evidence="2"/>
<organism evidence="11 12">
    <name type="scientific">Pseudomonas zhanjiangensis</name>
    <dbReference type="NCBI Taxonomy" id="3239015"/>
    <lineage>
        <taxon>Bacteria</taxon>
        <taxon>Pseudomonadati</taxon>
        <taxon>Pseudomonadota</taxon>
        <taxon>Gammaproteobacteria</taxon>
        <taxon>Pseudomonadales</taxon>
        <taxon>Pseudomonadaceae</taxon>
        <taxon>Pseudomonas</taxon>
    </lineage>
</organism>
<evidence type="ECO:0000256" key="4">
    <source>
        <dbReference type="ARBA" id="ARBA00022989"/>
    </source>
</evidence>